<protein>
    <submittedName>
        <fullName evidence="1">Uncharacterized protein</fullName>
    </submittedName>
</protein>
<dbReference type="AlphaFoldDB" id="A0A0F9NZB3"/>
<organism evidence="1">
    <name type="scientific">marine sediment metagenome</name>
    <dbReference type="NCBI Taxonomy" id="412755"/>
    <lineage>
        <taxon>unclassified sequences</taxon>
        <taxon>metagenomes</taxon>
        <taxon>ecological metagenomes</taxon>
    </lineage>
</organism>
<gene>
    <name evidence="1" type="ORF">LCGC14_0891070</name>
</gene>
<dbReference type="EMBL" id="LAZR01002853">
    <property type="protein sequence ID" value="KKN24815.1"/>
    <property type="molecule type" value="Genomic_DNA"/>
</dbReference>
<sequence length="105" mass="11543">MTKTIIQIEDKEALLGAVQLALTQAEKFAKAMFDDLISTWGADENQIDQVGLIEMGTGHFIDCCMKSIDLGDPAEYIADRLASYSDVGLKKCGLTRAQYEAVKPR</sequence>
<evidence type="ECO:0000313" key="1">
    <source>
        <dbReference type="EMBL" id="KKN24815.1"/>
    </source>
</evidence>
<accession>A0A0F9NZB3</accession>
<proteinExistence type="predicted"/>
<reference evidence="1" key="1">
    <citation type="journal article" date="2015" name="Nature">
        <title>Complex archaea that bridge the gap between prokaryotes and eukaryotes.</title>
        <authorList>
            <person name="Spang A."/>
            <person name="Saw J.H."/>
            <person name="Jorgensen S.L."/>
            <person name="Zaremba-Niedzwiedzka K."/>
            <person name="Martijn J."/>
            <person name="Lind A.E."/>
            <person name="van Eijk R."/>
            <person name="Schleper C."/>
            <person name="Guy L."/>
            <person name="Ettema T.J."/>
        </authorList>
    </citation>
    <scope>NUCLEOTIDE SEQUENCE</scope>
</reference>
<name>A0A0F9NZB3_9ZZZZ</name>
<comment type="caution">
    <text evidence="1">The sequence shown here is derived from an EMBL/GenBank/DDBJ whole genome shotgun (WGS) entry which is preliminary data.</text>
</comment>